<dbReference type="InterPro" id="IPR006680">
    <property type="entry name" value="Amidohydro-rel"/>
</dbReference>
<feature type="domain" description="Amidohydrolase-related" evidence="2">
    <location>
        <begin position="114"/>
        <end position="374"/>
    </location>
</feature>
<reference evidence="4" key="1">
    <citation type="journal article" date="2019" name="Int. J. Syst. Evol. Microbiol.">
        <title>The Global Catalogue of Microorganisms (GCM) 10K type strain sequencing project: providing services to taxonomists for standard genome sequencing and annotation.</title>
        <authorList>
            <consortium name="The Broad Institute Genomics Platform"/>
            <consortium name="The Broad Institute Genome Sequencing Center for Infectious Disease"/>
            <person name="Wu L."/>
            <person name="Ma J."/>
        </authorList>
    </citation>
    <scope>NUCLEOTIDE SEQUENCE [LARGE SCALE GENOMIC DNA]</scope>
    <source>
        <strain evidence="4">JCM 17906</strain>
    </source>
</reference>
<dbReference type="PANTHER" id="PTHR21240">
    <property type="entry name" value="2-AMINO-3-CARBOXYLMUCONATE-6-SEMIALDEHYDE DECARBOXYLASE"/>
    <property type="match status" value="1"/>
</dbReference>
<dbReference type="RefSeq" id="WP_345423466.1">
    <property type="nucleotide sequence ID" value="NZ_BAABGT010000076.1"/>
</dbReference>
<proteinExistence type="predicted"/>
<evidence type="ECO:0000256" key="1">
    <source>
        <dbReference type="ARBA" id="ARBA00023239"/>
    </source>
</evidence>
<evidence type="ECO:0000313" key="4">
    <source>
        <dbReference type="Proteomes" id="UP001501598"/>
    </source>
</evidence>
<evidence type="ECO:0000313" key="3">
    <source>
        <dbReference type="EMBL" id="GAA4553730.1"/>
    </source>
</evidence>
<keyword evidence="4" id="KW-1185">Reference proteome</keyword>
<dbReference type="InterPro" id="IPR032465">
    <property type="entry name" value="ACMSD"/>
</dbReference>
<sequence>MEEFQKYTVISADCHAGAEISTYRRYLEAEWHSEFDDWVNAFSDPWVSVDADPAEFTIGVASASSSANWDSGQRMRQLEDDGIVAEVIFPNTTPPFFPSGVFTAAAPSSRREYERRWAGLRAHNRWLAEFCSDVPGRRAGVAQVFLNDVDDAVAEVRWAKEAGLTGGILLPADSLVQLAPVYHASYDPLWAVCAELGMPVHRHASLPGDPTVEGDPAITAIGLIEGRFFTRRALAHLVFGGVFDRFPTLMFVLTEAGIEWVPAHLRELDAVYGSARMDGTLANTFAGAAANALRRRPSEYLATNCYLGASFMSAAEAPVSRQIGVDRVMWGSDYPHSEGTYPFSIQALQMAFGSMTYAETRSILTDTPATVYGFDRQALEHVADRVGPRVDAVHGAPMPVPRFPEESLSPAFSGAVATGRLPQS</sequence>
<dbReference type="Pfam" id="PF04909">
    <property type="entry name" value="Amidohydro_2"/>
    <property type="match status" value="1"/>
</dbReference>
<protein>
    <recommendedName>
        <fullName evidence="2">Amidohydrolase-related domain-containing protein</fullName>
    </recommendedName>
</protein>
<dbReference type="PANTHER" id="PTHR21240:SF28">
    <property type="entry name" value="ISO-OROTATE DECARBOXYLASE (EUROFUNG)"/>
    <property type="match status" value="1"/>
</dbReference>
<dbReference type="Proteomes" id="UP001501598">
    <property type="component" value="Unassembled WGS sequence"/>
</dbReference>
<dbReference type="SUPFAM" id="SSF51556">
    <property type="entry name" value="Metallo-dependent hydrolases"/>
    <property type="match status" value="1"/>
</dbReference>
<evidence type="ECO:0000259" key="2">
    <source>
        <dbReference type="Pfam" id="PF04909"/>
    </source>
</evidence>
<dbReference type="InterPro" id="IPR032466">
    <property type="entry name" value="Metal_Hydrolase"/>
</dbReference>
<gene>
    <name evidence="3" type="ORF">GCM10023175_50330</name>
</gene>
<dbReference type="EMBL" id="BAABGT010000076">
    <property type="protein sequence ID" value="GAA4553730.1"/>
    <property type="molecule type" value="Genomic_DNA"/>
</dbReference>
<name>A0ABP8RXQ3_9PSEU</name>
<comment type="caution">
    <text evidence="3">The sequence shown here is derived from an EMBL/GenBank/DDBJ whole genome shotgun (WGS) entry which is preliminary data.</text>
</comment>
<dbReference type="Gene3D" id="3.20.20.140">
    <property type="entry name" value="Metal-dependent hydrolases"/>
    <property type="match status" value="1"/>
</dbReference>
<organism evidence="3 4">
    <name type="scientific">Pseudonocardia xishanensis</name>
    <dbReference type="NCBI Taxonomy" id="630995"/>
    <lineage>
        <taxon>Bacteria</taxon>
        <taxon>Bacillati</taxon>
        <taxon>Actinomycetota</taxon>
        <taxon>Actinomycetes</taxon>
        <taxon>Pseudonocardiales</taxon>
        <taxon>Pseudonocardiaceae</taxon>
        <taxon>Pseudonocardia</taxon>
    </lineage>
</organism>
<accession>A0ABP8RXQ3</accession>
<keyword evidence="1" id="KW-0456">Lyase</keyword>